<evidence type="ECO:0000259" key="1">
    <source>
        <dbReference type="Pfam" id="PF18803"/>
    </source>
</evidence>
<feature type="domain" description="CxC2-like cysteine cluster KDZ transposase-associated" evidence="1">
    <location>
        <begin position="6"/>
        <end position="72"/>
    </location>
</feature>
<dbReference type="EMBL" id="VHII01000010">
    <property type="protein sequence ID" value="KAF1384426.1"/>
    <property type="molecule type" value="Genomic_DNA"/>
</dbReference>
<sequence length="84" mass="9295">MKDMKVIISTGQLCTVTVNMCACEPEACTLRRYGLWPATADKPQTAFSIPLLELFVCLSLECQVSVEGFCNTPTLEKQPYTCRG</sequence>
<proteinExistence type="predicted"/>
<keyword evidence="3" id="KW-1185">Reference proteome</keyword>
<evidence type="ECO:0000313" key="3">
    <source>
        <dbReference type="Proteomes" id="UP000465112"/>
    </source>
</evidence>
<dbReference type="PANTHER" id="PTHR33096:SF1">
    <property type="entry name" value="CXC1-LIKE CYSTEINE CLUSTER ASSOCIATED WITH KDZ TRANSPOSASES DOMAIN-CONTAINING PROTEIN"/>
    <property type="match status" value="1"/>
</dbReference>
<gene>
    <name evidence="2" type="ORF">PFLUV_G00120070</name>
</gene>
<accession>A0A6A5EQT2</accession>
<dbReference type="AlphaFoldDB" id="A0A6A5EQT2"/>
<protein>
    <recommendedName>
        <fullName evidence="1">CxC2-like cysteine cluster KDZ transposase-associated domain-containing protein</fullName>
    </recommendedName>
</protein>
<comment type="caution">
    <text evidence="2">The sequence shown here is derived from an EMBL/GenBank/DDBJ whole genome shotgun (WGS) entry which is preliminary data.</text>
</comment>
<dbReference type="InterPro" id="IPR041457">
    <property type="entry name" value="CxC2_KDZ-assoc"/>
</dbReference>
<dbReference type="PANTHER" id="PTHR33096">
    <property type="entry name" value="CXC2 DOMAIN-CONTAINING PROTEIN"/>
    <property type="match status" value="1"/>
</dbReference>
<evidence type="ECO:0000313" key="2">
    <source>
        <dbReference type="EMBL" id="KAF1384426.1"/>
    </source>
</evidence>
<dbReference type="Proteomes" id="UP000465112">
    <property type="component" value="Chromosome 10"/>
</dbReference>
<organism evidence="2 3">
    <name type="scientific">Perca fluviatilis</name>
    <name type="common">European perch</name>
    <dbReference type="NCBI Taxonomy" id="8168"/>
    <lineage>
        <taxon>Eukaryota</taxon>
        <taxon>Metazoa</taxon>
        <taxon>Chordata</taxon>
        <taxon>Craniata</taxon>
        <taxon>Vertebrata</taxon>
        <taxon>Euteleostomi</taxon>
        <taxon>Actinopterygii</taxon>
        <taxon>Neopterygii</taxon>
        <taxon>Teleostei</taxon>
        <taxon>Neoteleostei</taxon>
        <taxon>Acanthomorphata</taxon>
        <taxon>Eupercaria</taxon>
        <taxon>Perciformes</taxon>
        <taxon>Percoidei</taxon>
        <taxon>Percidae</taxon>
        <taxon>Percinae</taxon>
        <taxon>Perca</taxon>
    </lineage>
</organism>
<name>A0A6A5EQT2_PERFL</name>
<reference evidence="2 3" key="1">
    <citation type="submission" date="2019-06" db="EMBL/GenBank/DDBJ databases">
        <title>A chromosome-scale genome assembly of the European perch, Perca fluviatilis.</title>
        <authorList>
            <person name="Roques C."/>
            <person name="Zahm M."/>
            <person name="Cabau C."/>
            <person name="Klopp C."/>
            <person name="Bouchez O."/>
            <person name="Donnadieu C."/>
            <person name="Kuhl H."/>
            <person name="Gislard M."/>
            <person name="Guendouz S."/>
            <person name="Journot L."/>
            <person name="Haffray P."/>
            <person name="Bestin A."/>
            <person name="Morvezen R."/>
            <person name="Feron R."/>
            <person name="Wen M."/>
            <person name="Jouanno E."/>
            <person name="Herpin A."/>
            <person name="Schartl M."/>
            <person name="Postlethwait J."/>
            <person name="Schaerlinger B."/>
            <person name="Chardard D."/>
            <person name="Lecocq T."/>
            <person name="Poncet C."/>
            <person name="Jaffrelo L."/>
            <person name="Lampietro C."/>
            <person name="Guiguen Y."/>
        </authorList>
    </citation>
    <scope>NUCLEOTIDE SEQUENCE [LARGE SCALE GENOMIC DNA]</scope>
    <source>
        <tissue evidence="2">Blood</tissue>
    </source>
</reference>
<dbReference type="Pfam" id="PF18803">
    <property type="entry name" value="CxC2"/>
    <property type="match status" value="1"/>
</dbReference>